<organism evidence="1 2">
    <name type="scientific">Aristaeella hokkaidonensis</name>
    <dbReference type="NCBI Taxonomy" id="3046382"/>
    <lineage>
        <taxon>Bacteria</taxon>
        <taxon>Bacillati</taxon>
        <taxon>Bacillota</taxon>
        <taxon>Clostridia</taxon>
        <taxon>Eubacteriales</taxon>
        <taxon>Aristaeellaceae</taxon>
        <taxon>Aristaeella</taxon>
    </lineage>
</organism>
<proteinExistence type="predicted"/>
<evidence type="ECO:0000313" key="1">
    <source>
        <dbReference type="EMBL" id="QUC68120.1"/>
    </source>
</evidence>
<keyword evidence="1" id="KW-0378">Hydrolase</keyword>
<name>A0AC61MYD5_9FIRM</name>
<reference evidence="1" key="1">
    <citation type="submission" date="2021-01" db="EMBL/GenBank/DDBJ databases">
        <title>Complete genome sequence of Clostridiales bacterium R-7.</title>
        <authorList>
            <person name="Mahoney-Kurpe S.C."/>
            <person name="Palevich N."/>
            <person name="Koike S."/>
            <person name="Moon C.D."/>
            <person name="Attwood G.T."/>
        </authorList>
    </citation>
    <scope>NUCLEOTIDE SEQUENCE</scope>
    <source>
        <strain evidence="1">R-7</strain>
    </source>
</reference>
<gene>
    <name evidence="1" type="primary">nagA</name>
    <name evidence="1" type="ORF">JYE49_05355</name>
</gene>
<dbReference type="Proteomes" id="UP000682782">
    <property type="component" value="Chromosome"/>
</dbReference>
<keyword evidence="2" id="KW-1185">Reference proteome</keyword>
<dbReference type="EC" id="3.5.1.25" evidence="1"/>
<protein>
    <submittedName>
        <fullName evidence="1">N-acetylglucosamine-6-phosphate deacetylase</fullName>
        <ecNumber evidence="1">3.5.1.25</ecNumber>
    </submittedName>
</protein>
<accession>A0AC61MYD5</accession>
<sequence>MLIENGIVFTGKDFEEGLSIRLMNGIVQEVGEGLRAEAGEKVIDLEGDYLLPGFVDVHIHAFRGSDTMRGETDIRRMSRELAGTGTGAFCPTTMSASIEDTAKAIADARKVTEQPERNGARVLGVHMEAPFLSEKHAGAQKQEYFCDPDWEKLLNMAEDPSLVRLITMAPEREGSEAFIRRATAAGIHVSIGHTHATAEQVHQAADWGADHITHTFNAQTPLHHREPGVPGASMTDDRYYCEMICDGKHLHDDIVRLIIVCKGADKAVAITDAMEAAGMPDGEYSLGGQPVFVKDGAARLENGTLAGSVLTMNEALHNLIHRYGADPVSACKMCTSTPAQSIGESVAGHMVPGSPAILTRWSRKWEMKSVITDTAESCQADR</sequence>
<dbReference type="EMBL" id="CP068393">
    <property type="protein sequence ID" value="QUC68120.1"/>
    <property type="molecule type" value="Genomic_DNA"/>
</dbReference>
<evidence type="ECO:0000313" key="2">
    <source>
        <dbReference type="Proteomes" id="UP000682782"/>
    </source>
</evidence>